<comment type="caution">
    <text evidence="1">The sequence shown here is derived from an EMBL/GenBank/DDBJ whole genome shotgun (WGS) entry which is preliminary data.</text>
</comment>
<name>A0A2G9YX79_9BACT</name>
<sequence length="109" mass="12550">MKEEKSEMLLKIETKGNFVADGRRIEFDIMKISRDRSKPNNWNITVSLSDFLGEVEIPLDIDSAGLYNSINNFVRDKVKLVFENQVKPNASLLEKIKTEVGRIHEIQVD</sequence>
<accession>A0A2G9YX79</accession>
<dbReference type="EMBL" id="PCRO01000009">
    <property type="protein sequence ID" value="PIP23071.1"/>
    <property type="molecule type" value="Genomic_DNA"/>
</dbReference>
<gene>
    <name evidence="1" type="ORF">COX37_00710</name>
</gene>
<organism evidence="1 2">
    <name type="scientific">Candidatus Nealsonbacteria bacterium CG23_combo_of_CG06-09_8_20_14_all_39_17</name>
    <dbReference type="NCBI Taxonomy" id="1974722"/>
    <lineage>
        <taxon>Bacteria</taxon>
        <taxon>Candidatus Nealsoniibacteriota</taxon>
    </lineage>
</organism>
<dbReference type="Proteomes" id="UP000229976">
    <property type="component" value="Unassembled WGS sequence"/>
</dbReference>
<reference evidence="1 2" key="1">
    <citation type="submission" date="2017-09" db="EMBL/GenBank/DDBJ databases">
        <title>Depth-based differentiation of microbial function through sediment-hosted aquifers and enrichment of novel symbionts in the deep terrestrial subsurface.</title>
        <authorList>
            <person name="Probst A.J."/>
            <person name="Ladd B."/>
            <person name="Jarett J.K."/>
            <person name="Geller-Mcgrath D.E."/>
            <person name="Sieber C.M."/>
            <person name="Emerson J.B."/>
            <person name="Anantharaman K."/>
            <person name="Thomas B.C."/>
            <person name="Malmstrom R."/>
            <person name="Stieglmeier M."/>
            <person name="Klingl A."/>
            <person name="Woyke T."/>
            <person name="Ryan C.M."/>
            <person name="Banfield J.F."/>
        </authorList>
    </citation>
    <scope>NUCLEOTIDE SEQUENCE [LARGE SCALE GENOMIC DNA]</scope>
    <source>
        <strain evidence="1">CG23_combo_of_CG06-09_8_20_14_all_39_17</strain>
    </source>
</reference>
<dbReference type="AlphaFoldDB" id="A0A2G9YX79"/>
<evidence type="ECO:0000313" key="1">
    <source>
        <dbReference type="EMBL" id="PIP23071.1"/>
    </source>
</evidence>
<proteinExistence type="predicted"/>
<evidence type="ECO:0000313" key="2">
    <source>
        <dbReference type="Proteomes" id="UP000229976"/>
    </source>
</evidence>
<protein>
    <submittedName>
        <fullName evidence="1">Uncharacterized protein</fullName>
    </submittedName>
</protein>